<keyword evidence="3" id="KW-1185">Reference proteome</keyword>
<dbReference type="HOGENOM" id="CLU_2209947_0_0_1"/>
<protein>
    <submittedName>
        <fullName evidence="2">Uncharacterized protein</fullName>
    </submittedName>
</protein>
<feature type="compositionally biased region" description="Low complexity" evidence="1">
    <location>
        <begin position="10"/>
        <end position="23"/>
    </location>
</feature>
<evidence type="ECO:0000313" key="3">
    <source>
        <dbReference type="Proteomes" id="UP000016933"/>
    </source>
</evidence>
<proteinExistence type="predicted"/>
<feature type="region of interest" description="Disordered" evidence="1">
    <location>
        <begin position="1"/>
        <end position="41"/>
    </location>
</feature>
<name>N1PRQ0_DOTSN</name>
<dbReference type="AlphaFoldDB" id="N1PRQ0"/>
<reference evidence="2 3" key="2">
    <citation type="journal article" date="2012" name="PLoS Pathog.">
        <title>Diverse lifestyles and strategies of plant pathogenesis encoded in the genomes of eighteen Dothideomycetes fungi.</title>
        <authorList>
            <person name="Ohm R.A."/>
            <person name="Feau N."/>
            <person name="Henrissat B."/>
            <person name="Schoch C.L."/>
            <person name="Horwitz B.A."/>
            <person name="Barry K.W."/>
            <person name="Condon B.J."/>
            <person name="Copeland A.C."/>
            <person name="Dhillon B."/>
            <person name="Glaser F."/>
            <person name="Hesse C.N."/>
            <person name="Kosti I."/>
            <person name="LaButti K."/>
            <person name="Lindquist E.A."/>
            <person name="Lucas S."/>
            <person name="Salamov A.A."/>
            <person name="Bradshaw R.E."/>
            <person name="Ciuffetti L."/>
            <person name="Hamelin R.C."/>
            <person name="Kema G.H.J."/>
            <person name="Lawrence C."/>
            <person name="Scott J.A."/>
            <person name="Spatafora J.W."/>
            <person name="Turgeon B.G."/>
            <person name="de Wit P.J.G.M."/>
            <person name="Zhong S."/>
            <person name="Goodwin S.B."/>
            <person name="Grigoriev I.V."/>
        </authorList>
    </citation>
    <scope>NUCLEOTIDE SEQUENCE [LARGE SCALE GENOMIC DNA]</scope>
    <source>
        <strain evidence="3">NZE10 / CBS 128990</strain>
    </source>
</reference>
<gene>
    <name evidence="2" type="ORF">DOTSEDRAFT_32789</name>
</gene>
<evidence type="ECO:0000313" key="2">
    <source>
        <dbReference type="EMBL" id="EME46116.1"/>
    </source>
</evidence>
<sequence length="107" mass="11338">MDTHAPQKVSFTSRRTTLSTGRRAQTASPDCEPTRASGARGPAPQLYLVAFSRDPMSGTGYCAQKAGDSAMPSTETISSPSRTMAFLDATEEHSIIAGMHIDDVSDS</sequence>
<evidence type="ECO:0000256" key="1">
    <source>
        <dbReference type="SAM" id="MobiDB-lite"/>
    </source>
</evidence>
<dbReference type="Proteomes" id="UP000016933">
    <property type="component" value="Unassembled WGS sequence"/>
</dbReference>
<organism evidence="2 3">
    <name type="scientific">Dothistroma septosporum (strain NZE10 / CBS 128990)</name>
    <name type="common">Red band needle blight fungus</name>
    <name type="synonym">Mycosphaerella pini</name>
    <dbReference type="NCBI Taxonomy" id="675120"/>
    <lineage>
        <taxon>Eukaryota</taxon>
        <taxon>Fungi</taxon>
        <taxon>Dikarya</taxon>
        <taxon>Ascomycota</taxon>
        <taxon>Pezizomycotina</taxon>
        <taxon>Dothideomycetes</taxon>
        <taxon>Dothideomycetidae</taxon>
        <taxon>Mycosphaerellales</taxon>
        <taxon>Mycosphaerellaceae</taxon>
        <taxon>Dothistroma</taxon>
    </lineage>
</organism>
<dbReference type="EMBL" id="KB446537">
    <property type="protein sequence ID" value="EME46116.1"/>
    <property type="molecule type" value="Genomic_DNA"/>
</dbReference>
<accession>N1PRQ0</accession>
<reference evidence="3" key="1">
    <citation type="journal article" date="2012" name="PLoS Genet.">
        <title>The genomes of the fungal plant pathogens Cladosporium fulvum and Dothistroma septosporum reveal adaptation to different hosts and lifestyles but also signatures of common ancestry.</title>
        <authorList>
            <person name="de Wit P.J.G.M."/>
            <person name="van der Burgt A."/>
            <person name="Oekmen B."/>
            <person name="Stergiopoulos I."/>
            <person name="Abd-Elsalam K.A."/>
            <person name="Aerts A.L."/>
            <person name="Bahkali A.H."/>
            <person name="Beenen H.G."/>
            <person name="Chettri P."/>
            <person name="Cox M.P."/>
            <person name="Datema E."/>
            <person name="de Vries R.P."/>
            <person name="Dhillon B."/>
            <person name="Ganley A.R."/>
            <person name="Griffiths S.A."/>
            <person name="Guo Y."/>
            <person name="Hamelin R.C."/>
            <person name="Henrissat B."/>
            <person name="Kabir M.S."/>
            <person name="Jashni M.K."/>
            <person name="Kema G."/>
            <person name="Klaubauf S."/>
            <person name="Lapidus A."/>
            <person name="Levasseur A."/>
            <person name="Lindquist E."/>
            <person name="Mehrabi R."/>
            <person name="Ohm R.A."/>
            <person name="Owen T.J."/>
            <person name="Salamov A."/>
            <person name="Schwelm A."/>
            <person name="Schijlen E."/>
            <person name="Sun H."/>
            <person name="van den Burg H.A."/>
            <person name="van Ham R.C.H.J."/>
            <person name="Zhang S."/>
            <person name="Goodwin S.B."/>
            <person name="Grigoriev I.V."/>
            <person name="Collemare J."/>
            <person name="Bradshaw R.E."/>
        </authorList>
    </citation>
    <scope>NUCLEOTIDE SEQUENCE [LARGE SCALE GENOMIC DNA]</scope>
    <source>
        <strain evidence="3">NZE10 / CBS 128990</strain>
    </source>
</reference>